<evidence type="ECO:0008006" key="5">
    <source>
        <dbReference type="Google" id="ProtNLM"/>
    </source>
</evidence>
<proteinExistence type="predicted"/>
<dbReference type="SUPFAM" id="SSF50978">
    <property type="entry name" value="WD40 repeat-like"/>
    <property type="match status" value="1"/>
</dbReference>
<dbReference type="InterPro" id="IPR036322">
    <property type="entry name" value="WD40_repeat_dom_sf"/>
</dbReference>
<dbReference type="EMBL" id="CP126214">
    <property type="protein sequence ID" value="WIA16365.1"/>
    <property type="molecule type" value="Genomic_DNA"/>
</dbReference>
<reference evidence="3 4" key="1">
    <citation type="submission" date="2023-05" db="EMBL/GenBank/DDBJ databases">
        <title>A 100% complete, gapless, phased diploid assembly of the Scenedesmus obliquus UTEX 3031 genome.</title>
        <authorList>
            <person name="Biondi T.C."/>
            <person name="Hanschen E.R."/>
            <person name="Kwon T."/>
            <person name="Eng W."/>
            <person name="Kruse C.P.S."/>
            <person name="Koehler S.I."/>
            <person name="Kunde Y."/>
            <person name="Gleasner C.D."/>
            <person name="You Mak K.T."/>
            <person name="Polle J."/>
            <person name="Hovde B.T."/>
            <person name="Starkenburg S.R."/>
        </authorList>
    </citation>
    <scope>NUCLEOTIDE SEQUENCE [LARGE SCALE GENOMIC DNA]</scope>
    <source>
        <strain evidence="3 4">DOE0152z</strain>
    </source>
</reference>
<gene>
    <name evidence="3" type="ORF">OEZ85_013062</name>
</gene>
<evidence type="ECO:0000313" key="3">
    <source>
        <dbReference type="EMBL" id="WIA16365.1"/>
    </source>
</evidence>
<name>A0ABY8U4U7_TETOB</name>
<dbReference type="Proteomes" id="UP001244341">
    <property type="component" value="Chromosome 7b"/>
</dbReference>
<dbReference type="InterPro" id="IPR045151">
    <property type="entry name" value="DCAF8"/>
</dbReference>
<evidence type="ECO:0000256" key="2">
    <source>
        <dbReference type="ARBA" id="ARBA00022737"/>
    </source>
</evidence>
<keyword evidence="4" id="KW-1185">Reference proteome</keyword>
<protein>
    <recommendedName>
        <fullName evidence="5">Anaphase-promoting complex subunit 4 WD40 domain-containing protein</fullName>
    </recommendedName>
</protein>
<dbReference type="Pfam" id="PF00400">
    <property type="entry name" value="WD40"/>
    <property type="match status" value="2"/>
</dbReference>
<dbReference type="PANTHER" id="PTHR15574">
    <property type="entry name" value="WD REPEAT DOMAIN-CONTAINING FAMILY"/>
    <property type="match status" value="1"/>
</dbReference>
<sequence length="163" mass="17022">MLSGRNAAWLGSRGQHVVSGADDGSLCVWAAGSGQLLTVLHGGDRAVRRVQVNPRQLLLASCGTEPTVRLWSPTADAAAAGHTTAAAAGGRQAADERQEDERRAAMGGLMGMLRQMGERLVWGLLRGGEEDGEEGEAGSENDGLKRLSTYACEALTALPELPT</sequence>
<dbReference type="SMART" id="SM00320">
    <property type="entry name" value="WD40"/>
    <property type="match status" value="1"/>
</dbReference>
<dbReference type="Gene3D" id="2.130.10.10">
    <property type="entry name" value="YVTN repeat-like/Quinoprotein amine dehydrogenase"/>
    <property type="match status" value="1"/>
</dbReference>
<evidence type="ECO:0000256" key="1">
    <source>
        <dbReference type="ARBA" id="ARBA00022574"/>
    </source>
</evidence>
<keyword evidence="2" id="KW-0677">Repeat</keyword>
<dbReference type="PANTHER" id="PTHR15574:SF40">
    <property type="entry name" value="WD AND TETRATRICOPEPTIDE REPEATS PROTEIN 1"/>
    <property type="match status" value="1"/>
</dbReference>
<dbReference type="InterPro" id="IPR001680">
    <property type="entry name" value="WD40_rpt"/>
</dbReference>
<organism evidence="3 4">
    <name type="scientific">Tetradesmus obliquus</name>
    <name type="common">Green alga</name>
    <name type="synonym">Acutodesmus obliquus</name>
    <dbReference type="NCBI Taxonomy" id="3088"/>
    <lineage>
        <taxon>Eukaryota</taxon>
        <taxon>Viridiplantae</taxon>
        <taxon>Chlorophyta</taxon>
        <taxon>core chlorophytes</taxon>
        <taxon>Chlorophyceae</taxon>
        <taxon>CS clade</taxon>
        <taxon>Sphaeropleales</taxon>
        <taxon>Scenedesmaceae</taxon>
        <taxon>Tetradesmus</taxon>
    </lineage>
</organism>
<evidence type="ECO:0000313" key="4">
    <source>
        <dbReference type="Proteomes" id="UP001244341"/>
    </source>
</evidence>
<accession>A0ABY8U4U7</accession>
<dbReference type="InterPro" id="IPR015943">
    <property type="entry name" value="WD40/YVTN_repeat-like_dom_sf"/>
</dbReference>
<keyword evidence="1" id="KW-0853">WD repeat</keyword>